<accession>A0A433Q5B6</accession>
<reference evidence="2 3" key="1">
    <citation type="journal article" date="2018" name="New Phytol.">
        <title>Phylogenomics of Endogonaceae and evolution of mycorrhizas within Mucoromycota.</title>
        <authorList>
            <person name="Chang Y."/>
            <person name="Desiro A."/>
            <person name="Na H."/>
            <person name="Sandor L."/>
            <person name="Lipzen A."/>
            <person name="Clum A."/>
            <person name="Barry K."/>
            <person name="Grigoriev I.V."/>
            <person name="Martin F.M."/>
            <person name="Stajich J.E."/>
            <person name="Smith M.E."/>
            <person name="Bonito G."/>
            <person name="Spatafora J.W."/>
        </authorList>
    </citation>
    <scope>NUCLEOTIDE SEQUENCE [LARGE SCALE GENOMIC DNA]</scope>
    <source>
        <strain evidence="2 3">AD002</strain>
    </source>
</reference>
<gene>
    <name evidence="2" type="ORF">BC938DRAFT_472817</name>
</gene>
<feature type="compositionally biased region" description="Low complexity" evidence="1">
    <location>
        <begin position="67"/>
        <end position="96"/>
    </location>
</feature>
<evidence type="ECO:0000313" key="3">
    <source>
        <dbReference type="Proteomes" id="UP000274822"/>
    </source>
</evidence>
<feature type="region of interest" description="Disordered" evidence="1">
    <location>
        <begin position="20"/>
        <end position="129"/>
    </location>
</feature>
<comment type="caution">
    <text evidence="2">The sequence shown here is derived from an EMBL/GenBank/DDBJ whole genome shotgun (WGS) entry which is preliminary data.</text>
</comment>
<evidence type="ECO:0000256" key="1">
    <source>
        <dbReference type="SAM" id="MobiDB-lite"/>
    </source>
</evidence>
<keyword evidence="3" id="KW-1185">Reference proteome</keyword>
<proteinExistence type="predicted"/>
<dbReference type="Proteomes" id="UP000274822">
    <property type="component" value="Unassembled WGS sequence"/>
</dbReference>
<organism evidence="2 3">
    <name type="scientific">Jimgerdemannia flammicorona</name>
    <dbReference type="NCBI Taxonomy" id="994334"/>
    <lineage>
        <taxon>Eukaryota</taxon>
        <taxon>Fungi</taxon>
        <taxon>Fungi incertae sedis</taxon>
        <taxon>Mucoromycota</taxon>
        <taxon>Mucoromycotina</taxon>
        <taxon>Endogonomycetes</taxon>
        <taxon>Endogonales</taxon>
        <taxon>Endogonaceae</taxon>
        <taxon>Jimgerdemannia</taxon>
    </lineage>
</organism>
<dbReference type="AlphaFoldDB" id="A0A433Q5B6"/>
<evidence type="ECO:0000313" key="2">
    <source>
        <dbReference type="EMBL" id="RUS24971.1"/>
    </source>
</evidence>
<protein>
    <submittedName>
        <fullName evidence="2">Uncharacterized protein</fullName>
    </submittedName>
</protein>
<name>A0A433Q5B6_9FUNG</name>
<dbReference type="EMBL" id="RBNJ01014421">
    <property type="protein sequence ID" value="RUS24971.1"/>
    <property type="molecule type" value="Genomic_DNA"/>
</dbReference>
<sequence length="129" mass="14196">MKYKKRLIYRPSASIAYTHSPVRAFPHLSSPPPTSFPQAHRSHSPLPPSRTASAPRFRPLAPRLGTLSQSPSLSFPNSSRHPSVSSSSAPSPAPSSFVDAETARTYQASRAPPPFPFPAPRIRDRERDR</sequence>